<reference evidence="4" key="3">
    <citation type="submission" date="2023-06" db="EMBL/GenBank/DDBJ databases">
        <title>Pangenomics reveal diversification of enzyme families and niche specialization in globally abundant SAR202 bacteria.</title>
        <authorList>
            <person name="Saw J.H.W."/>
        </authorList>
    </citation>
    <scope>NUCLEOTIDE SEQUENCE [LARGE SCALE GENOMIC DNA]</scope>
    <source>
        <strain evidence="4">JH1073</strain>
    </source>
</reference>
<dbReference type="PANTHER" id="PTHR35903:SF1">
    <property type="entry name" value="FLAGELLIN B1"/>
    <property type="match status" value="1"/>
</dbReference>
<dbReference type="Proteomes" id="UP001219901">
    <property type="component" value="Chromosome"/>
</dbReference>
<reference evidence="3" key="2">
    <citation type="journal article" date="2023" name="Nat. Commun.">
        <title>Cultivation of marine bacteria of the SAR202 clade.</title>
        <authorList>
            <person name="Lim Y."/>
            <person name="Seo J.H."/>
            <person name="Giovannoni S.J."/>
            <person name="Kang I."/>
            <person name="Cho J.C."/>
        </authorList>
    </citation>
    <scope>NUCLEOTIDE SEQUENCE</scope>
    <source>
        <strain evidence="3">JH1073</strain>
    </source>
</reference>
<dbReference type="AlphaFoldDB" id="A0AAJ5ZDX2"/>
<gene>
    <name evidence="2" type="ORF">GKO46_01795</name>
    <name evidence="3" type="ORF">GKO48_07470</name>
</gene>
<dbReference type="GO" id="GO:0097588">
    <property type="term" value="P:archaeal or bacterial-type flagellum-dependent cell motility"/>
    <property type="evidence" value="ECO:0007669"/>
    <property type="project" value="InterPro"/>
</dbReference>
<protein>
    <recommendedName>
        <fullName evidence="6">Flagellin</fullName>
    </recommendedName>
</protein>
<dbReference type="PANTHER" id="PTHR35903">
    <property type="entry name" value="FLAGELLIN B1"/>
    <property type="match status" value="1"/>
</dbReference>
<keyword evidence="1" id="KW-0472">Membrane</keyword>
<keyword evidence="4" id="KW-1185">Reference proteome</keyword>
<evidence type="ECO:0000256" key="1">
    <source>
        <dbReference type="SAM" id="Phobius"/>
    </source>
</evidence>
<evidence type="ECO:0000313" key="4">
    <source>
        <dbReference type="Proteomes" id="UP001219901"/>
    </source>
</evidence>
<reference evidence="4 5" key="1">
    <citation type="submission" date="2019-11" db="EMBL/GenBank/DDBJ databases">
        <authorList>
            <person name="Cho J.-C."/>
        </authorList>
    </citation>
    <scope>NUCLEOTIDE SEQUENCE [LARGE SCALE GENOMIC DNA]</scope>
    <source>
        <strain evidence="3 4">JH1073</strain>
        <strain evidence="2 5">JH702</strain>
    </source>
</reference>
<evidence type="ECO:0000313" key="3">
    <source>
        <dbReference type="EMBL" id="WFG39463.1"/>
    </source>
</evidence>
<evidence type="ECO:0000313" key="5">
    <source>
        <dbReference type="Proteomes" id="UP001321249"/>
    </source>
</evidence>
<evidence type="ECO:0008006" key="6">
    <source>
        <dbReference type="Google" id="ProtNLM"/>
    </source>
</evidence>
<name>A0AAJ5ZDX2_9CHLR</name>
<dbReference type="Pfam" id="PF01917">
    <property type="entry name" value="Flagellin_arch-type"/>
    <property type="match status" value="1"/>
</dbReference>
<evidence type="ECO:0000313" key="2">
    <source>
        <dbReference type="EMBL" id="MDG0865805.1"/>
    </source>
</evidence>
<organism evidence="3 4">
    <name type="scientific">Candidatus Lucifugimonas marina</name>
    <dbReference type="NCBI Taxonomy" id="3038979"/>
    <lineage>
        <taxon>Bacteria</taxon>
        <taxon>Bacillati</taxon>
        <taxon>Chloroflexota</taxon>
        <taxon>Dehalococcoidia</taxon>
        <taxon>SAR202 cluster</taxon>
        <taxon>Candidatus Lucifugimonadales</taxon>
        <taxon>Candidatus Lucifugimonadaceae</taxon>
        <taxon>Candidatus Lucifugimonas</taxon>
    </lineage>
</organism>
<dbReference type="Proteomes" id="UP001321249">
    <property type="component" value="Unassembled WGS sequence"/>
</dbReference>
<keyword evidence="1" id="KW-1133">Transmembrane helix</keyword>
<accession>A0AAJ5ZDX2</accession>
<feature type="transmembrane region" description="Helical" evidence="1">
    <location>
        <begin position="21"/>
        <end position="47"/>
    </location>
</feature>
<keyword evidence="1" id="KW-0812">Transmembrane</keyword>
<dbReference type="GO" id="GO:0005198">
    <property type="term" value="F:structural molecule activity"/>
    <property type="evidence" value="ECO:0007669"/>
    <property type="project" value="InterPro"/>
</dbReference>
<dbReference type="EMBL" id="CP046147">
    <property type="protein sequence ID" value="WFG39463.1"/>
    <property type="molecule type" value="Genomic_DNA"/>
</dbReference>
<dbReference type="InterPro" id="IPR013373">
    <property type="entry name" value="Flagellin/pilin_N_arc"/>
</dbReference>
<proteinExistence type="predicted"/>
<dbReference type="NCBIfam" id="TIGR02537">
    <property type="entry name" value="arch_flag_Nterm"/>
    <property type="match status" value="1"/>
</dbReference>
<sequence length="242" mass="25256">MFRSNFAPTSVARKDKGITGLETAIVLIAFVVVASVFAFTILSAGVFSSEANKQTIHAGLKETRTRLAQQGSAFAFAGHEGSTQAVFKIVFIVSNSLAGEPVDLTAPYSADDSGLDPDIVGGASTATIISYADENQRMSDVAWSQTFIGTNNGDDLLEDGEKAEITVWLMDRVTGTAVGSNSSIAYTDGNSGNGGSASGLTSSDSLVVKSTRFVLELTPQLGAPLTVQRAIPPGLRNVMNLN</sequence>
<dbReference type="RefSeq" id="WP_342823185.1">
    <property type="nucleotide sequence ID" value="NZ_CP046146.1"/>
</dbReference>
<dbReference type="EMBL" id="WMBE01000001">
    <property type="protein sequence ID" value="MDG0865805.1"/>
    <property type="molecule type" value="Genomic_DNA"/>
</dbReference>
<dbReference type="InterPro" id="IPR002774">
    <property type="entry name" value="Flagellin_arc-type"/>
</dbReference>